<sequence>MLLLPLLLVLGLGTPVARPAAAAVPATMSAAELTTMFATYGNQGGHWTGADSTTSVPLPDGRIAWLFSDTFLGTVNPDFSRPPGTPMVHNTIVVQDGTAPTQTIYGGTASAPKAVVEATDPADMYWVGDGTVAGGALKVFYNRYHRTGDGPLDFTLAGTALVTFALPALTVSSVQPLPLGTTIGWGSAVLDDGGYTYVYGTESAGSLKFAHLARTPLGLSGAWEFWTGTGWSSSESASTRLLSGVGTAFSVDKIGSQYVLVTQDADTPFSPSIVAHVAPAPTGPFDAPRYLFDAPEPGNGKQQQIYDPRTHPELAANGKLLISYNVNSLDNAQNFADARIYRARFTEVAWPPSAPGTGPAAPTGLTLTGTGSPVTVSWQPVTGATSYRLYRRDVTHGQTYFSRMPASYTATTTDLGFLEDGVTYEFKVAAVNSAGEGPASAVASVTVHVEPPPAPANLQATANGAGGVALTWAPVGVTARYSVYLRDVTAGQTDFTPVAVPDPLATSATAPDLASQHVYEFKVTASNGGGESGPSNLVQATARYDKPLAPGGLTATADGLGAVQLSWSAPPGRNWYWIYERDVTAGETNFTQMTYPVTDGTTAKPGGFLNGHEYEFAVSAINAGGEGPRSAPARATIRYDKPGAPSGLTATANNDGSVSLQWTAPSPGDNLWYWIYQRDVTAGETAFTKLEYPITDGTSFRPGYLMAGHEYEFQVAAINAGGDGPVSAPARATARYDKPPAPTGLTATPGDGQVSLSWTAPGPDLWYWIYYRDTTAGETNFTQAQYPITDGTTATLGLLANGHAYEFKVSAVNAGGEGAASAVVTAKPLPPLPAKVTGLAAAPQADGTVKLTWTAQNAVYYWVYYRDSTAGGAYTKLPYPSAEPSTTVGLLTNGHRYDFKVAATNLAGDGPDSDVVGAVASVAVPGAPGNLTGIAAGDGSVDLAWDSAGPNMYYWMYRRDVTAGETAFTKALYPTDQTSASWEGLQDSHVYEFQVRAENAGGLGAPSNTVSVTAHGGLPAPPTNLRLTPGNGQIVVNWTASTTSDVYYWVYYRDASTGESFRKLSVPFSGTTATLSPLTNGHTYEVKVATTNWAGDSRTTPVASARPLPPVPAAPSLTAIAGNGEVGLGWQGAEHATAFRVEYRDTTAGQQGWTQGPAGINAYAVTVRSLTNGHRYEFRVFGNNVAGESAPSNVVAATPVPPPPSAPSNLRATAGNSQVTLSWNASPTPDVYYWVYFRPQGQSAWYNVATPVRGTSFVHKPLFNGFSVEYKVTAANLGGQSGFSNTVSATPFLPVPAAPSGLTAVAGDRQVSLSWNASPSPNVYYWVYYRPQGQSAWLYHPKPVYGTSFVHTGQWNGFTIEYKVTAANAAGQSGFSNTVSARPLPPLPAKPTMRAFPIARTGMVRTEWESPYSDGLYFQLQHRGPSTSNVWVNTYAPIIANPGTSSYFAEVPETSLLPFQDFDFRVIAHNLAGETVSDWKTAKAWPNFASVYVDFTGPTSDSYAKWAFARNNDYWSLYHFDWSTDGCSVPGVPGTWADFPLAFNFRPYCMRHDFGYRNHYTAGLDSQPWFHRINATMYWDLRRMCDGQSWWQRGSCYALASTYSLAVENFAQDAWNAGGH</sequence>
<feature type="domain" description="Fibronectin type-III" evidence="5">
    <location>
        <begin position="454"/>
        <end position="545"/>
    </location>
</feature>
<feature type="domain" description="Fibronectin type-III" evidence="5">
    <location>
        <begin position="927"/>
        <end position="1017"/>
    </location>
</feature>
<feature type="domain" description="Fibronectin type-III" evidence="5">
    <location>
        <begin position="1021"/>
        <end position="1110"/>
    </location>
</feature>
<feature type="domain" description="Fibronectin type-III" evidence="5">
    <location>
        <begin position="739"/>
        <end position="831"/>
    </location>
</feature>
<dbReference type="InterPro" id="IPR036444">
    <property type="entry name" value="PLipase_A2_dom_sf"/>
</dbReference>
<feature type="domain" description="Fibronectin type-III" evidence="5">
    <location>
        <begin position="549"/>
        <end position="640"/>
    </location>
</feature>
<dbReference type="Pfam" id="PF09056">
    <property type="entry name" value="Phospholip_A2_3"/>
    <property type="match status" value="1"/>
</dbReference>
<dbReference type="SUPFAM" id="SSF48619">
    <property type="entry name" value="Phospholipase A2, PLA2"/>
    <property type="match status" value="1"/>
</dbReference>
<keyword evidence="3" id="KW-0624">Polysaccharide degradation</keyword>
<dbReference type="InterPro" id="IPR003961">
    <property type="entry name" value="FN3_dom"/>
</dbReference>
<dbReference type="InterPro" id="IPR013783">
    <property type="entry name" value="Ig-like_fold"/>
</dbReference>
<organism evidence="6 7">
    <name type="scientific">Amycolatopsis melonis</name>
    <dbReference type="NCBI Taxonomy" id="3156488"/>
    <lineage>
        <taxon>Bacteria</taxon>
        <taxon>Bacillati</taxon>
        <taxon>Actinomycetota</taxon>
        <taxon>Actinomycetes</taxon>
        <taxon>Pseudonocardiales</taxon>
        <taxon>Pseudonocardiaceae</taxon>
        <taxon>Amycolatopsis</taxon>
    </lineage>
</organism>
<keyword evidence="3" id="KW-0119">Carbohydrate metabolism</keyword>
<name>A0ABV0LIE6_9PSEU</name>
<protein>
    <submittedName>
        <fullName evidence="6">Phospholipase A2</fullName>
        <ecNumber evidence="6">3.1.1.4</ecNumber>
    </submittedName>
</protein>
<reference evidence="6 7" key="1">
    <citation type="submission" date="2024-05" db="EMBL/GenBank/DDBJ databases">
        <authorList>
            <person name="Zhao H."/>
            <person name="Xu Y."/>
            <person name="Lin S."/>
            <person name="Spain J.C."/>
            <person name="Zhou N.-Y."/>
        </authorList>
    </citation>
    <scope>NUCLEOTIDE SEQUENCE [LARGE SCALE GENOMIC DNA]</scope>
    <source>
        <strain evidence="6 7">NEAU-NG30</strain>
    </source>
</reference>
<feature type="domain" description="Fibronectin type-III" evidence="5">
    <location>
        <begin position="644"/>
        <end position="737"/>
    </location>
</feature>
<dbReference type="Gene3D" id="2.60.40.10">
    <property type="entry name" value="Immunoglobulins"/>
    <property type="match status" value="11"/>
</dbReference>
<dbReference type="Proteomes" id="UP001440984">
    <property type="component" value="Unassembled WGS sequence"/>
</dbReference>
<dbReference type="EC" id="3.1.1.4" evidence="6"/>
<dbReference type="PANTHER" id="PTHR13817">
    <property type="entry name" value="TITIN"/>
    <property type="match status" value="1"/>
</dbReference>
<accession>A0ABV0LIE6</accession>
<dbReference type="PANTHER" id="PTHR13817:SF73">
    <property type="entry name" value="FIBRONECTIN TYPE-III DOMAIN-CONTAINING PROTEIN"/>
    <property type="match status" value="1"/>
</dbReference>
<keyword evidence="4" id="KW-0732">Signal</keyword>
<feature type="domain" description="Fibronectin type-III" evidence="5">
    <location>
        <begin position="1111"/>
        <end position="1203"/>
    </location>
</feature>
<evidence type="ECO:0000256" key="1">
    <source>
        <dbReference type="ARBA" id="ARBA00022737"/>
    </source>
</evidence>
<dbReference type="SUPFAM" id="SSF49265">
    <property type="entry name" value="Fibronectin type III"/>
    <property type="match status" value="8"/>
</dbReference>
<evidence type="ECO:0000313" key="7">
    <source>
        <dbReference type="Proteomes" id="UP001440984"/>
    </source>
</evidence>
<feature type="domain" description="Fibronectin type-III" evidence="5">
    <location>
        <begin position="1206"/>
        <end position="1294"/>
    </location>
</feature>
<dbReference type="EMBL" id="JBDZYD010000008">
    <property type="protein sequence ID" value="MEQ0562079.1"/>
    <property type="molecule type" value="Genomic_DNA"/>
</dbReference>
<dbReference type="CDD" id="cd00063">
    <property type="entry name" value="FN3"/>
    <property type="match status" value="11"/>
</dbReference>
<feature type="domain" description="Fibronectin type-III" evidence="5">
    <location>
        <begin position="358"/>
        <end position="452"/>
    </location>
</feature>
<gene>
    <name evidence="6" type="ORF">ABJI51_23590</name>
</gene>
<dbReference type="InterPro" id="IPR015141">
    <property type="entry name" value="PLipase_A2_prok/fun"/>
</dbReference>
<keyword evidence="1" id="KW-0677">Repeat</keyword>
<dbReference type="GO" id="GO:0004623">
    <property type="term" value="F:phospholipase A2 activity"/>
    <property type="evidence" value="ECO:0007669"/>
    <property type="project" value="UniProtKB-EC"/>
</dbReference>
<keyword evidence="6" id="KW-0378">Hydrolase</keyword>
<evidence type="ECO:0000313" key="6">
    <source>
        <dbReference type="EMBL" id="MEQ0562079.1"/>
    </source>
</evidence>
<proteinExistence type="predicted"/>
<feature type="domain" description="Fibronectin type-III" evidence="5">
    <location>
        <begin position="832"/>
        <end position="925"/>
    </location>
</feature>
<feature type="chain" id="PRO_5046985980" evidence="4">
    <location>
        <begin position="23"/>
        <end position="1620"/>
    </location>
</feature>
<dbReference type="PROSITE" id="PS50853">
    <property type="entry name" value="FN3"/>
    <property type="match status" value="11"/>
</dbReference>
<comment type="caution">
    <text evidence="6">The sequence shown here is derived from an EMBL/GenBank/DDBJ whole genome shotgun (WGS) entry which is preliminary data.</text>
</comment>
<feature type="signal peptide" evidence="4">
    <location>
        <begin position="1"/>
        <end position="22"/>
    </location>
</feature>
<evidence type="ECO:0000259" key="5">
    <source>
        <dbReference type="PROSITE" id="PS50853"/>
    </source>
</evidence>
<evidence type="ECO:0000256" key="2">
    <source>
        <dbReference type="ARBA" id="ARBA00023295"/>
    </source>
</evidence>
<evidence type="ECO:0000256" key="4">
    <source>
        <dbReference type="SAM" id="SignalP"/>
    </source>
</evidence>
<dbReference type="Gene3D" id="1.20.90.10">
    <property type="entry name" value="Phospholipase A2 domain"/>
    <property type="match status" value="1"/>
</dbReference>
<dbReference type="RefSeq" id="WP_348953477.1">
    <property type="nucleotide sequence ID" value="NZ_JBDZYD010000008.1"/>
</dbReference>
<dbReference type="InterPro" id="IPR036116">
    <property type="entry name" value="FN3_sf"/>
</dbReference>
<dbReference type="SMART" id="SM00060">
    <property type="entry name" value="FN3"/>
    <property type="match status" value="12"/>
</dbReference>
<evidence type="ECO:0000256" key="3">
    <source>
        <dbReference type="ARBA" id="ARBA00023326"/>
    </source>
</evidence>
<keyword evidence="7" id="KW-1185">Reference proteome</keyword>
<keyword evidence="2" id="KW-0326">Glycosidase</keyword>
<dbReference type="Pfam" id="PF00041">
    <property type="entry name" value="fn3"/>
    <property type="match status" value="7"/>
</dbReference>
<dbReference type="InterPro" id="IPR050964">
    <property type="entry name" value="Striated_Muscle_Regulatory"/>
</dbReference>
<feature type="domain" description="Fibronectin type-III" evidence="5">
    <location>
        <begin position="1295"/>
        <end position="1386"/>
    </location>
</feature>